<feature type="compositionally biased region" description="Low complexity" evidence="1">
    <location>
        <begin position="237"/>
        <end position="255"/>
    </location>
</feature>
<proteinExistence type="predicted"/>
<feature type="compositionally biased region" description="Low complexity" evidence="1">
    <location>
        <begin position="156"/>
        <end position="166"/>
    </location>
</feature>
<feature type="compositionally biased region" description="Basic and acidic residues" evidence="1">
    <location>
        <begin position="21"/>
        <end position="86"/>
    </location>
</feature>
<evidence type="ECO:0000313" key="3">
    <source>
        <dbReference type="Proteomes" id="UP000749559"/>
    </source>
</evidence>
<dbReference type="EMBL" id="CAIIXF020000006">
    <property type="protein sequence ID" value="CAH1787237.1"/>
    <property type="molecule type" value="Genomic_DNA"/>
</dbReference>
<dbReference type="AlphaFoldDB" id="A0A8S4P3A8"/>
<reference evidence="2" key="1">
    <citation type="submission" date="2022-03" db="EMBL/GenBank/DDBJ databases">
        <authorList>
            <person name="Martin C."/>
        </authorList>
    </citation>
    <scope>NUCLEOTIDE SEQUENCE</scope>
</reference>
<accession>A0A8S4P3A8</accession>
<dbReference type="Proteomes" id="UP000749559">
    <property type="component" value="Unassembled WGS sequence"/>
</dbReference>
<feature type="region of interest" description="Disordered" evidence="1">
    <location>
        <begin position="224"/>
        <end position="289"/>
    </location>
</feature>
<name>A0A8S4P3A8_OWEFU</name>
<organism evidence="2 3">
    <name type="scientific">Owenia fusiformis</name>
    <name type="common">Polychaete worm</name>
    <dbReference type="NCBI Taxonomy" id="6347"/>
    <lineage>
        <taxon>Eukaryota</taxon>
        <taxon>Metazoa</taxon>
        <taxon>Spiralia</taxon>
        <taxon>Lophotrochozoa</taxon>
        <taxon>Annelida</taxon>
        <taxon>Polychaeta</taxon>
        <taxon>Sedentaria</taxon>
        <taxon>Canalipalpata</taxon>
        <taxon>Sabellida</taxon>
        <taxon>Oweniida</taxon>
        <taxon>Oweniidae</taxon>
        <taxon>Owenia</taxon>
    </lineage>
</organism>
<keyword evidence="3" id="KW-1185">Reference proteome</keyword>
<sequence length="372" mass="42136">METDWVWQRREPDDLTLGSPNKDRDSADGKVDKKSKSKKEKIDKKDKDKKLKGEDKKQKSGEKNQKSEEKKQKNDEKKVKNDDKKVKNDKKSKKDQNHVNETATEQNNTITNTKKSINKESSKQAKKKSKSVERVRQYDQSFLSVSDTEASRKSDISTSSTESFRSSNVDLKAYTVSQAQDLFGKPKSPRSTEDIRNSKVVEVRRCNGDLYSNQYVGAKLAKLSPYTGTSPGERIKNNSSYNSNSLSNLKSNNMNHASLPKSLNDSRGNQNGHNRNVAQNTMDGTGKYDNVNLLPAASDGAISSPNEKVTPTKTFNSDLLLAKKPGSSMDYQYYMKYYQTLPRRKKVKEVSIIINVHLLCFLISQKYLECVF</sequence>
<gene>
    <name evidence="2" type="ORF">OFUS_LOCUS12984</name>
</gene>
<comment type="caution">
    <text evidence="2">The sequence shown here is derived from an EMBL/GenBank/DDBJ whole genome shotgun (WGS) entry which is preliminary data.</text>
</comment>
<feature type="region of interest" description="Disordered" evidence="1">
    <location>
        <begin position="1"/>
        <end position="166"/>
    </location>
</feature>
<protein>
    <submittedName>
        <fullName evidence="2">Uncharacterized protein</fullName>
    </submittedName>
</protein>
<evidence type="ECO:0000256" key="1">
    <source>
        <dbReference type="SAM" id="MobiDB-lite"/>
    </source>
</evidence>
<feature type="compositionally biased region" description="Polar residues" evidence="1">
    <location>
        <begin position="138"/>
        <end position="148"/>
    </location>
</feature>
<evidence type="ECO:0000313" key="2">
    <source>
        <dbReference type="EMBL" id="CAH1787237.1"/>
    </source>
</evidence>
<feature type="compositionally biased region" description="Polar residues" evidence="1">
    <location>
        <begin position="261"/>
        <end position="283"/>
    </location>
</feature>